<keyword evidence="2" id="KW-1185">Reference proteome</keyword>
<name>A0ABW0G8T0_9PROT</name>
<dbReference type="CDD" id="cd19166">
    <property type="entry name" value="HemeO-bac"/>
    <property type="match status" value="1"/>
</dbReference>
<evidence type="ECO:0000313" key="2">
    <source>
        <dbReference type="Proteomes" id="UP001596166"/>
    </source>
</evidence>
<organism evidence="1 2">
    <name type="scientific">Azospirillum himalayense</name>
    <dbReference type="NCBI Taxonomy" id="654847"/>
    <lineage>
        <taxon>Bacteria</taxon>
        <taxon>Pseudomonadati</taxon>
        <taxon>Pseudomonadota</taxon>
        <taxon>Alphaproteobacteria</taxon>
        <taxon>Rhodospirillales</taxon>
        <taxon>Azospirillaceae</taxon>
        <taxon>Azospirillum</taxon>
    </lineage>
</organism>
<proteinExistence type="predicted"/>
<protein>
    <submittedName>
        <fullName evidence="1">Biliverdin-producing heme oxygenase</fullName>
    </submittedName>
</protein>
<dbReference type="Proteomes" id="UP001596166">
    <property type="component" value="Unassembled WGS sequence"/>
</dbReference>
<dbReference type="InterPro" id="IPR016084">
    <property type="entry name" value="Haem_Oase-like_multi-hlx"/>
</dbReference>
<dbReference type="RefSeq" id="WP_376997132.1">
    <property type="nucleotide sequence ID" value="NZ_JBHSLC010000045.1"/>
</dbReference>
<sequence>MGPVRQALREATRDIHERLDRAAVLRPLTSPSITADEYRDALIALHGFNAPIERALGERALGEGALGEGAERLDLLRADLADLGVDVDSLPVAGSLPALDSLPARLAARYVLDGSAHGGRAMLPNVTRALGFDATRGARFLASAGIDMAGRWKALLARLESDLDTPESVRTACATAVALFAALEVWLDGLAAKAA</sequence>
<dbReference type="EMBL" id="JBHSLC010000045">
    <property type="protein sequence ID" value="MFC5357480.1"/>
    <property type="molecule type" value="Genomic_DNA"/>
</dbReference>
<gene>
    <name evidence="1" type="ORF">ACFPMG_20930</name>
</gene>
<evidence type="ECO:0000313" key="1">
    <source>
        <dbReference type="EMBL" id="MFC5357480.1"/>
    </source>
</evidence>
<dbReference type="Gene3D" id="1.20.910.10">
    <property type="entry name" value="Heme oxygenase-like"/>
    <property type="match status" value="1"/>
</dbReference>
<accession>A0ABW0G8T0</accession>
<dbReference type="SUPFAM" id="SSF48613">
    <property type="entry name" value="Heme oxygenase-like"/>
    <property type="match status" value="1"/>
</dbReference>
<reference evidence="2" key="1">
    <citation type="journal article" date="2019" name="Int. J. Syst. Evol. Microbiol.">
        <title>The Global Catalogue of Microorganisms (GCM) 10K type strain sequencing project: providing services to taxonomists for standard genome sequencing and annotation.</title>
        <authorList>
            <consortium name="The Broad Institute Genomics Platform"/>
            <consortium name="The Broad Institute Genome Sequencing Center for Infectious Disease"/>
            <person name="Wu L."/>
            <person name="Ma J."/>
        </authorList>
    </citation>
    <scope>NUCLEOTIDE SEQUENCE [LARGE SCALE GENOMIC DNA]</scope>
    <source>
        <strain evidence="2">CCUG 58760</strain>
    </source>
</reference>
<comment type="caution">
    <text evidence="1">The sequence shown here is derived from an EMBL/GenBank/DDBJ whole genome shotgun (WGS) entry which is preliminary data.</text>
</comment>